<dbReference type="InterPro" id="IPR017938">
    <property type="entry name" value="Riboflavin_synthase-like_b-brl"/>
</dbReference>
<comment type="cofactor">
    <cofactor evidence="1 7 8">
        <name>FAD</name>
        <dbReference type="ChEBI" id="CHEBI:57692"/>
    </cofactor>
</comment>
<keyword evidence="11" id="KW-1185">Reference proteome</keyword>
<dbReference type="PANTHER" id="PTHR19370:SF184">
    <property type="entry name" value="NADH-CYTOCHROME B5 REDUCTASE-LIKE"/>
    <property type="match status" value="1"/>
</dbReference>
<sequence length="320" mass="37097">MRMSDFTGFVLPPRPERPDDSDCCKSDCEMCVFSVYDTKLAEWEKLCRDVKKEEYRKVLDLPSVLSQIKYTPFQLVSILALTSDTKIYRFQISEKDRTDLKNKHSFSLNIEIGQHLIMKNKVGSSDCIVSRAYTPISDLEAHMQGCFEVLIKLYPSGKMSNYIKSWTIGEFVHWRGPFGDFKYSANKYEQVIMCCAGTGIAPMLRLIKSIVEDDTEETFMHLLYSCKKYEEMLMCDEISYFRTFWNFSFCMFVTQENPQNVRYGETVVQGRITSDVLAKKVSEKSLDKTLVLICGTETFNKDMKNFVQESGVLENNIYVF</sequence>
<keyword evidence="4 7" id="KW-0274">FAD</keyword>
<dbReference type="InterPro" id="IPR001834">
    <property type="entry name" value="CBR-like"/>
</dbReference>
<evidence type="ECO:0000256" key="2">
    <source>
        <dbReference type="ARBA" id="ARBA00006105"/>
    </source>
</evidence>
<dbReference type="Gene3D" id="3.40.50.80">
    <property type="entry name" value="Nucleotide-binding domain of ferredoxin-NADP reductase (FNR) module"/>
    <property type="match status" value="1"/>
</dbReference>
<keyword evidence="6 8" id="KW-0520">NAD</keyword>
<comment type="catalytic activity">
    <reaction evidence="8">
        <text>2 Fe(III)-[cytochrome b5] + NADH = 2 Fe(II)-[cytochrome b5] + NAD(+) + H(+)</text>
        <dbReference type="Rhea" id="RHEA:46680"/>
        <dbReference type="Rhea" id="RHEA-COMP:10438"/>
        <dbReference type="Rhea" id="RHEA-COMP:10439"/>
        <dbReference type="ChEBI" id="CHEBI:15378"/>
        <dbReference type="ChEBI" id="CHEBI:29033"/>
        <dbReference type="ChEBI" id="CHEBI:29034"/>
        <dbReference type="ChEBI" id="CHEBI:57540"/>
        <dbReference type="ChEBI" id="CHEBI:57945"/>
        <dbReference type="EC" id="1.6.2.2"/>
    </reaction>
</comment>
<dbReference type="InterPro" id="IPR001709">
    <property type="entry name" value="Flavoprot_Pyr_Nucl_cyt_Rdtase"/>
</dbReference>
<comment type="similarity">
    <text evidence="2 8">Belongs to the flavoprotein pyridine nucleotide cytochrome reductase family.</text>
</comment>
<evidence type="ECO:0000256" key="5">
    <source>
        <dbReference type="ARBA" id="ARBA00023002"/>
    </source>
</evidence>
<dbReference type="EC" id="1.6.2.2" evidence="8"/>
<dbReference type="InterPro" id="IPR008333">
    <property type="entry name" value="Cbr1-like_FAD-bd_dom"/>
</dbReference>
<evidence type="ECO:0000256" key="7">
    <source>
        <dbReference type="PIRSR" id="PIRSR601834-1"/>
    </source>
</evidence>
<evidence type="ECO:0000313" key="11">
    <source>
        <dbReference type="Proteomes" id="UP001378592"/>
    </source>
</evidence>
<dbReference type="GO" id="GO:0090524">
    <property type="term" value="F:cytochrome-b5 reductase activity, acting on NADH"/>
    <property type="evidence" value="ECO:0007669"/>
    <property type="project" value="UniProtKB-EC"/>
</dbReference>
<dbReference type="SUPFAM" id="SSF52343">
    <property type="entry name" value="Ferredoxin reductase-like, C-terminal NADP-linked domain"/>
    <property type="match status" value="1"/>
</dbReference>
<protein>
    <recommendedName>
        <fullName evidence="8">NADH-cytochrome b5 reductase</fullName>
        <ecNumber evidence="8">1.6.2.2</ecNumber>
    </recommendedName>
</protein>
<keyword evidence="3 7" id="KW-0285">Flavoprotein</keyword>
<evidence type="ECO:0000256" key="1">
    <source>
        <dbReference type="ARBA" id="ARBA00001974"/>
    </source>
</evidence>
<feature type="binding site" evidence="7">
    <location>
        <position position="131"/>
    </location>
    <ligand>
        <name>FAD</name>
        <dbReference type="ChEBI" id="CHEBI:57692"/>
    </ligand>
</feature>
<dbReference type="Gene3D" id="2.40.30.10">
    <property type="entry name" value="Translation factors"/>
    <property type="match status" value="1"/>
</dbReference>
<dbReference type="CDD" id="cd06183">
    <property type="entry name" value="cyt_b5_reduct_like"/>
    <property type="match status" value="1"/>
</dbReference>
<evidence type="ECO:0000256" key="3">
    <source>
        <dbReference type="ARBA" id="ARBA00022630"/>
    </source>
</evidence>
<evidence type="ECO:0000259" key="9">
    <source>
        <dbReference type="PROSITE" id="PS51384"/>
    </source>
</evidence>
<dbReference type="InterPro" id="IPR039261">
    <property type="entry name" value="FNR_nucleotide-bd"/>
</dbReference>
<dbReference type="PRINTS" id="PR00406">
    <property type="entry name" value="CYTB5RDTASE"/>
</dbReference>
<dbReference type="EMBL" id="JAZDUA010000273">
    <property type="protein sequence ID" value="KAK7862503.1"/>
    <property type="molecule type" value="Genomic_DNA"/>
</dbReference>
<dbReference type="AlphaFoldDB" id="A0AAN9VSK2"/>
<evidence type="ECO:0000256" key="6">
    <source>
        <dbReference type="ARBA" id="ARBA00023027"/>
    </source>
</evidence>
<dbReference type="Pfam" id="PF00175">
    <property type="entry name" value="NAD_binding_1"/>
    <property type="match status" value="1"/>
</dbReference>
<dbReference type="InterPro" id="IPR019180">
    <property type="entry name" value="Oxidoreductase-like_N"/>
</dbReference>
<dbReference type="PROSITE" id="PS51384">
    <property type="entry name" value="FAD_FR"/>
    <property type="match status" value="1"/>
</dbReference>
<feature type="binding site" evidence="7">
    <location>
        <position position="150"/>
    </location>
    <ligand>
        <name>FAD</name>
        <dbReference type="ChEBI" id="CHEBI:57692"/>
    </ligand>
</feature>
<feature type="domain" description="FAD-binding FR-type" evidence="9">
    <location>
        <begin position="68"/>
        <end position="184"/>
    </location>
</feature>
<feature type="binding site" evidence="7">
    <location>
        <position position="160"/>
    </location>
    <ligand>
        <name>FAD</name>
        <dbReference type="ChEBI" id="CHEBI:57692"/>
    </ligand>
</feature>
<accession>A0AAN9VSK2</accession>
<organism evidence="10 11">
    <name type="scientific">Gryllus longicercus</name>
    <dbReference type="NCBI Taxonomy" id="2509291"/>
    <lineage>
        <taxon>Eukaryota</taxon>
        <taxon>Metazoa</taxon>
        <taxon>Ecdysozoa</taxon>
        <taxon>Arthropoda</taxon>
        <taxon>Hexapoda</taxon>
        <taxon>Insecta</taxon>
        <taxon>Pterygota</taxon>
        <taxon>Neoptera</taxon>
        <taxon>Polyneoptera</taxon>
        <taxon>Orthoptera</taxon>
        <taxon>Ensifera</taxon>
        <taxon>Gryllidea</taxon>
        <taxon>Grylloidea</taxon>
        <taxon>Gryllidae</taxon>
        <taxon>Gryllinae</taxon>
        <taxon>Gryllus</taxon>
    </lineage>
</organism>
<dbReference type="Pfam" id="PF09791">
    <property type="entry name" value="Oxidored-like"/>
    <property type="match status" value="1"/>
</dbReference>
<proteinExistence type="inferred from homology"/>
<comment type="caution">
    <text evidence="10">The sequence shown here is derived from an EMBL/GenBank/DDBJ whole genome shotgun (WGS) entry which is preliminary data.</text>
</comment>
<dbReference type="Pfam" id="PF00970">
    <property type="entry name" value="FAD_binding_6"/>
    <property type="match status" value="1"/>
</dbReference>
<dbReference type="PANTHER" id="PTHR19370">
    <property type="entry name" value="NADH-CYTOCHROME B5 REDUCTASE"/>
    <property type="match status" value="1"/>
</dbReference>
<feature type="binding site" evidence="7">
    <location>
        <position position="152"/>
    </location>
    <ligand>
        <name>FAD</name>
        <dbReference type="ChEBI" id="CHEBI:57692"/>
    </ligand>
</feature>
<feature type="binding site" evidence="7">
    <location>
        <position position="158"/>
    </location>
    <ligand>
        <name>FAD</name>
        <dbReference type="ChEBI" id="CHEBI:57692"/>
    </ligand>
</feature>
<evidence type="ECO:0000256" key="8">
    <source>
        <dbReference type="RuleBase" id="RU361226"/>
    </source>
</evidence>
<feature type="binding site" evidence="7">
    <location>
        <position position="159"/>
    </location>
    <ligand>
        <name>FAD</name>
        <dbReference type="ChEBI" id="CHEBI:57692"/>
    </ligand>
</feature>
<dbReference type="SUPFAM" id="SSF63380">
    <property type="entry name" value="Riboflavin synthase domain-like"/>
    <property type="match status" value="1"/>
</dbReference>
<gene>
    <name evidence="10" type="ORF">R5R35_005925</name>
</gene>
<feature type="binding site" evidence="7">
    <location>
        <position position="133"/>
    </location>
    <ligand>
        <name>FAD</name>
        <dbReference type="ChEBI" id="CHEBI:57692"/>
    </ligand>
</feature>
<evidence type="ECO:0000256" key="4">
    <source>
        <dbReference type="ARBA" id="ARBA00022827"/>
    </source>
</evidence>
<evidence type="ECO:0000313" key="10">
    <source>
        <dbReference type="EMBL" id="KAK7862503.1"/>
    </source>
</evidence>
<name>A0AAN9VSK2_9ORTH</name>
<keyword evidence="5 8" id="KW-0560">Oxidoreductase</keyword>
<reference evidence="10 11" key="1">
    <citation type="submission" date="2024-03" db="EMBL/GenBank/DDBJ databases">
        <title>The genome assembly and annotation of the cricket Gryllus longicercus Weissman &amp; Gray.</title>
        <authorList>
            <person name="Szrajer S."/>
            <person name="Gray D."/>
            <person name="Ylla G."/>
        </authorList>
    </citation>
    <scope>NUCLEOTIDE SEQUENCE [LARGE SCALE GENOMIC DNA]</scope>
    <source>
        <strain evidence="10">DAG 2021-001</strain>
        <tissue evidence="10">Whole body minus gut</tissue>
    </source>
</reference>
<dbReference type="InterPro" id="IPR017927">
    <property type="entry name" value="FAD-bd_FR_type"/>
</dbReference>
<dbReference type="PRINTS" id="PR00371">
    <property type="entry name" value="FPNCR"/>
</dbReference>
<dbReference type="Proteomes" id="UP001378592">
    <property type="component" value="Unassembled WGS sequence"/>
</dbReference>
<dbReference type="InterPro" id="IPR001433">
    <property type="entry name" value="OxRdtase_FAD/NAD-bd"/>
</dbReference>